<dbReference type="PIRSF" id="PIRSF029218">
    <property type="entry name" value="ParE"/>
    <property type="match status" value="1"/>
</dbReference>
<evidence type="ECO:0000256" key="1">
    <source>
        <dbReference type="ARBA" id="ARBA00006226"/>
    </source>
</evidence>
<evidence type="ECO:0000256" key="2">
    <source>
        <dbReference type="ARBA" id="ARBA00022649"/>
    </source>
</evidence>
<dbReference type="RefSeq" id="WP_191760633.1">
    <property type="nucleotide sequence ID" value="NZ_VJXY01000041.1"/>
</dbReference>
<name>A0AA40T2J4_9NOST</name>
<dbReference type="AlphaFoldDB" id="A0AA40T2J4"/>
<sequence length="97" mass="11535">MTNIFKRPQAELDLLEIWEFIAENNLERADEFLDFLDEKLQILARNPGIGRRREELAPGLRSFVVKNFVVFYQEIESRIDVIRVLHGSRDIESIFRE</sequence>
<dbReference type="EMBL" id="VJXY01000041">
    <property type="protein sequence ID" value="MBD6619434.1"/>
    <property type="molecule type" value="Genomic_DNA"/>
</dbReference>
<gene>
    <name evidence="4" type="ORF">FNW02_27305</name>
</gene>
<keyword evidence="5" id="KW-1185">Reference proteome</keyword>
<dbReference type="InterPro" id="IPR035093">
    <property type="entry name" value="RelE/ParE_toxin_dom_sf"/>
</dbReference>
<evidence type="ECO:0000313" key="5">
    <source>
        <dbReference type="Proteomes" id="UP001165986"/>
    </source>
</evidence>
<dbReference type="Pfam" id="PF05016">
    <property type="entry name" value="ParE_toxin"/>
    <property type="match status" value="1"/>
</dbReference>
<dbReference type="Gene3D" id="3.30.2310.20">
    <property type="entry name" value="RelE-like"/>
    <property type="match status" value="1"/>
</dbReference>
<comment type="similarity">
    <text evidence="1 3">Belongs to the RelE toxin family.</text>
</comment>
<dbReference type="InterPro" id="IPR028344">
    <property type="entry name" value="ParE1/4"/>
</dbReference>
<accession>A0AA40T2J4</accession>
<dbReference type="Proteomes" id="UP001165986">
    <property type="component" value="Unassembled WGS sequence"/>
</dbReference>
<dbReference type="InterPro" id="IPR007712">
    <property type="entry name" value="RelE/ParE_toxin"/>
</dbReference>
<keyword evidence="2" id="KW-1277">Toxin-antitoxin system</keyword>
<comment type="caution">
    <text evidence="4">The sequence shown here is derived from an EMBL/GenBank/DDBJ whole genome shotgun (WGS) entry which is preliminary data.</text>
</comment>
<reference evidence="4" key="1">
    <citation type="submission" date="2019-07" db="EMBL/GenBank/DDBJ databases">
        <title>Toxilogical consequences of a new and cryptic species of cyanobacteria (Komarekiella delphini-convector) recovered from the epidermis of a bottlenose dolphin and 1500 ft. in the air.</title>
        <authorList>
            <person name="Brown A.O."/>
            <person name="Dvorak P."/>
            <person name="Villanueva C.D."/>
            <person name="Foss A.J."/>
            <person name="Garvey A.D."/>
            <person name="Gibson Q.A."/>
            <person name="Johansen J.R."/>
            <person name="Casamatta D.A."/>
        </authorList>
    </citation>
    <scope>NUCLEOTIDE SEQUENCE</scope>
    <source>
        <strain evidence="4">SJRDD-AB1</strain>
    </source>
</reference>
<dbReference type="InterPro" id="IPR051803">
    <property type="entry name" value="TA_system_RelE-like_toxin"/>
</dbReference>
<evidence type="ECO:0000256" key="3">
    <source>
        <dbReference type="PIRNR" id="PIRNR029218"/>
    </source>
</evidence>
<proteinExistence type="inferred from homology"/>
<evidence type="ECO:0000313" key="4">
    <source>
        <dbReference type="EMBL" id="MBD6619434.1"/>
    </source>
</evidence>
<organism evidence="4 5">
    <name type="scientific">Komarekiella delphini-convector SJRDD-AB1</name>
    <dbReference type="NCBI Taxonomy" id="2593771"/>
    <lineage>
        <taxon>Bacteria</taxon>
        <taxon>Bacillati</taxon>
        <taxon>Cyanobacteriota</taxon>
        <taxon>Cyanophyceae</taxon>
        <taxon>Nostocales</taxon>
        <taxon>Nostocaceae</taxon>
        <taxon>Komarekiella</taxon>
        <taxon>Komarekiella delphini-convector</taxon>
    </lineage>
</organism>
<dbReference type="PANTHER" id="PTHR33755:SF6">
    <property type="entry name" value="PLASMID STABILIZATION SYSTEM PROTEIN"/>
    <property type="match status" value="1"/>
</dbReference>
<protein>
    <recommendedName>
        <fullName evidence="3">Toxin</fullName>
    </recommendedName>
</protein>
<dbReference type="PANTHER" id="PTHR33755">
    <property type="entry name" value="TOXIN PARE1-RELATED"/>
    <property type="match status" value="1"/>
</dbReference>